<dbReference type="EMBL" id="JBHSDR010000003">
    <property type="protein sequence ID" value="MFC4294508.1"/>
    <property type="molecule type" value="Genomic_DNA"/>
</dbReference>
<evidence type="ECO:0000256" key="5">
    <source>
        <dbReference type="ARBA" id="ARBA00023136"/>
    </source>
</evidence>
<evidence type="ECO:0000256" key="2">
    <source>
        <dbReference type="ARBA" id="ARBA00022475"/>
    </source>
</evidence>
<dbReference type="HAMAP" id="MF_01844">
    <property type="entry name" value="NhaA"/>
    <property type="match status" value="1"/>
</dbReference>
<gene>
    <name evidence="6 7" type="primary">nhaA</name>
    <name evidence="7" type="ORF">ACFO0A_05480</name>
</gene>
<feature type="transmembrane region" description="Helical" evidence="6">
    <location>
        <begin position="339"/>
        <end position="358"/>
    </location>
</feature>
<keyword evidence="6" id="KW-0915">Sodium</keyword>
<keyword evidence="4 6" id="KW-1133">Transmembrane helix</keyword>
<dbReference type="Gene3D" id="1.20.1530.10">
    <property type="entry name" value="Na+/H+ antiporter like domain"/>
    <property type="match status" value="1"/>
</dbReference>
<sequence>MSRRRRLALSPRLRALAHSEAAPGVLLMAVTLVALGLANSALAHDYHALFHDPLAIVPIARLNTVHALINDGLMAVFFFVVGLEIKREIVTGALADAAARRLPVVAAAAGMAVPAAVYLLITRAHPELHRGWAIPAATDIAFAMGVLALLGKRIPPSIRLFLLTVAIVDDLGAVLIIALAYTARIDGTWLIASLVILVAMIGLARMRVERALPYVILATLLWYAVLNSGVHATIAGVAAALTIPVRVGRKSGDSLLLRMEHALVPWNGFLIVPLFALANAGVSLAGTGVGAFADPLPLAIALGLVVGKQAGIFGTLIVAERLGESGKLAGASWQQLWGMALLCGIGFTMSLFIGALAFPSHPQLVEEAKLGVLAGSLLSALAGFAVLRSARPVTTAAAS</sequence>
<evidence type="ECO:0000256" key="4">
    <source>
        <dbReference type="ARBA" id="ARBA00022989"/>
    </source>
</evidence>
<reference evidence="8" key="1">
    <citation type="journal article" date="2019" name="Int. J. Syst. Evol. Microbiol.">
        <title>The Global Catalogue of Microorganisms (GCM) 10K type strain sequencing project: providing services to taxonomists for standard genome sequencing and annotation.</title>
        <authorList>
            <consortium name="The Broad Institute Genomics Platform"/>
            <consortium name="The Broad Institute Genome Sequencing Center for Infectious Disease"/>
            <person name="Wu L."/>
            <person name="Ma J."/>
        </authorList>
    </citation>
    <scope>NUCLEOTIDE SEQUENCE [LARGE SCALE GENOMIC DNA]</scope>
    <source>
        <strain evidence="8">CGMCC 1.12989</strain>
    </source>
</reference>
<comment type="catalytic activity">
    <reaction evidence="6">
        <text>Na(+)(in) + 2 H(+)(out) = Na(+)(out) + 2 H(+)(in)</text>
        <dbReference type="Rhea" id="RHEA:29251"/>
        <dbReference type="ChEBI" id="CHEBI:15378"/>
        <dbReference type="ChEBI" id="CHEBI:29101"/>
    </reaction>
</comment>
<name>A0ABV8RM93_9SPHN</name>
<dbReference type="NCBIfam" id="NF007111">
    <property type="entry name" value="PRK09560.1"/>
    <property type="match status" value="1"/>
</dbReference>
<accession>A0ABV8RM93</accession>
<evidence type="ECO:0000313" key="7">
    <source>
        <dbReference type="EMBL" id="MFC4294508.1"/>
    </source>
</evidence>
<dbReference type="InterPro" id="IPR004670">
    <property type="entry name" value="NhaA"/>
</dbReference>
<feature type="transmembrane region" description="Helical" evidence="6">
    <location>
        <begin position="187"/>
        <end position="204"/>
    </location>
</feature>
<feature type="transmembrane region" description="Helical" evidence="6">
    <location>
        <begin position="102"/>
        <end position="121"/>
    </location>
</feature>
<keyword evidence="8" id="KW-1185">Reference proteome</keyword>
<evidence type="ECO:0000313" key="8">
    <source>
        <dbReference type="Proteomes" id="UP001595828"/>
    </source>
</evidence>
<feature type="transmembrane region" description="Helical" evidence="6">
    <location>
        <begin position="269"/>
        <end position="292"/>
    </location>
</feature>
<keyword evidence="6" id="KW-0739">Sodium transport</keyword>
<protein>
    <recommendedName>
        <fullName evidence="6">Na(+)/H(+) antiporter NhaA</fullName>
    </recommendedName>
    <alternativeName>
        <fullName evidence="6">Sodium/proton antiporter NhaA</fullName>
    </alternativeName>
</protein>
<dbReference type="InterPro" id="IPR023171">
    <property type="entry name" value="Na/H_antiporter_dom_sf"/>
</dbReference>
<keyword evidence="6" id="KW-0050">Antiport</keyword>
<comment type="caution">
    <text evidence="7">The sequence shown here is derived from an EMBL/GenBank/DDBJ whole genome shotgun (WGS) entry which is preliminary data.</text>
</comment>
<dbReference type="PANTHER" id="PTHR30341:SF0">
    <property type="entry name" value="NA(+)_H(+) ANTIPORTER NHAA"/>
    <property type="match status" value="1"/>
</dbReference>
<feature type="transmembrane region" description="Helical" evidence="6">
    <location>
        <begin position="370"/>
        <end position="387"/>
    </location>
</feature>
<feature type="transmembrane region" description="Helical" evidence="6">
    <location>
        <begin position="232"/>
        <end position="248"/>
    </location>
</feature>
<dbReference type="NCBIfam" id="TIGR00773">
    <property type="entry name" value="NhaA"/>
    <property type="match status" value="1"/>
</dbReference>
<dbReference type="RefSeq" id="WP_379537957.1">
    <property type="nucleotide sequence ID" value="NZ_JBHSDR010000003.1"/>
</dbReference>
<feature type="transmembrane region" description="Helical" evidence="6">
    <location>
        <begin position="160"/>
        <end position="181"/>
    </location>
</feature>
<keyword evidence="5 6" id="KW-0472">Membrane</keyword>
<keyword evidence="6" id="KW-0406">Ion transport</keyword>
<keyword evidence="2 6" id="KW-1003">Cell membrane</keyword>
<keyword evidence="3 6" id="KW-0812">Transmembrane</keyword>
<evidence type="ECO:0000256" key="6">
    <source>
        <dbReference type="HAMAP-Rule" id="MF_01844"/>
    </source>
</evidence>
<comment type="similarity">
    <text evidence="6">Belongs to the NhaA Na(+)/H(+) (TC 2.A.33) antiporter family.</text>
</comment>
<feature type="transmembrane region" description="Helical" evidence="6">
    <location>
        <begin position="59"/>
        <end position="81"/>
    </location>
</feature>
<dbReference type="PANTHER" id="PTHR30341">
    <property type="entry name" value="SODIUM ION/PROTON ANTIPORTER NHAA-RELATED"/>
    <property type="match status" value="1"/>
</dbReference>
<keyword evidence="6" id="KW-0813">Transport</keyword>
<organism evidence="7 8">
    <name type="scientific">Novosphingobium tardum</name>
    <dbReference type="NCBI Taxonomy" id="1538021"/>
    <lineage>
        <taxon>Bacteria</taxon>
        <taxon>Pseudomonadati</taxon>
        <taxon>Pseudomonadota</taxon>
        <taxon>Alphaproteobacteria</taxon>
        <taxon>Sphingomonadales</taxon>
        <taxon>Sphingomonadaceae</taxon>
        <taxon>Novosphingobium</taxon>
    </lineage>
</organism>
<comment type="function">
    <text evidence="6">Na(+)/H(+) antiporter that extrudes sodium in exchange for external protons.</text>
</comment>
<dbReference type="Pfam" id="PF06965">
    <property type="entry name" value="Na_H_antiport_1"/>
    <property type="match status" value="1"/>
</dbReference>
<evidence type="ECO:0000256" key="3">
    <source>
        <dbReference type="ARBA" id="ARBA00022692"/>
    </source>
</evidence>
<proteinExistence type="inferred from homology"/>
<feature type="transmembrane region" description="Helical" evidence="6">
    <location>
        <begin position="298"/>
        <end position="319"/>
    </location>
</feature>
<feature type="transmembrane region" description="Helical" evidence="6">
    <location>
        <begin position="133"/>
        <end position="151"/>
    </location>
</feature>
<dbReference type="Proteomes" id="UP001595828">
    <property type="component" value="Unassembled WGS sequence"/>
</dbReference>
<evidence type="ECO:0000256" key="1">
    <source>
        <dbReference type="ARBA" id="ARBA00004429"/>
    </source>
</evidence>
<comment type="subcellular location">
    <subcellularLocation>
        <location evidence="1">Cell inner membrane</location>
        <topology evidence="1">Multi-pass membrane protein</topology>
    </subcellularLocation>
    <subcellularLocation>
        <location evidence="6">Cell membrane</location>
        <topology evidence="6">Multi-pass membrane protein</topology>
    </subcellularLocation>
</comment>